<name>B3RNE3_TRIAD</name>
<dbReference type="AlphaFoldDB" id="B3RNE3"/>
<dbReference type="PROSITE" id="PS50090">
    <property type="entry name" value="MYB_LIKE"/>
    <property type="match status" value="1"/>
</dbReference>
<dbReference type="InterPro" id="IPR037830">
    <property type="entry name" value="ZZZ3"/>
</dbReference>
<dbReference type="PROSITE" id="PS51294">
    <property type="entry name" value="HTH_MYB"/>
    <property type="match status" value="1"/>
</dbReference>
<evidence type="ECO:0000256" key="5">
    <source>
        <dbReference type="SAM" id="MobiDB-lite"/>
    </source>
</evidence>
<keyword evidence="1" id="KW-0479">Metal-binding</keyword>
<protein>
    <recommendedName>
        <fullName evidence="11">ZZ-type zinc finger-containing protein 3</fullName>
    </recommendedName>
</protein>
<evidence type="ECO:0000259" key="6">
    <source>
        <dbReference type="PROSITE" id="PS50090"/>
    </source>
</evidence>
<evidence type="ECO:0000313" key="9">
    <source>
        <dbReference type="EMBL" id="EDV27438.1"/>
    </source>
</evidence>
<feature type="domain" description="Myb-like" evidence="6">
    <location>
        <begin position="318"/>
        <end position="374"/>
    </location>
</feature>
<dbReference type="InterPro" id="IPR043145">
    <property type="entry name" value="Znf_ZZ_sf"/>
</dbReference>
<organism evidence="9 10">
    <name type="scientific">Trichoplax adhaerens</name>
    <name type="common">Trichoplax reptans</name>
    <dbReference type="NCBI Taxonomy" id="10228"/>
    <lineage>
        <taxon>Eukaryota</taxon>
        <taxon>Metazoa</taxon>
        <taxon>Placozoa</taxon>
        <taxon>Uniplacotomia</taxon>
        <taxon>Trichoplacea</taxon>
        <taxon>Trichoplacidae</taxon>
        <taxon>Trichoplax</taxon>
    </lineage>
</organism>
<evidence type="ECO:0000259" key="7">
    <source>
        <dbReference type="PROSITE" id="PS50135"/>
    </source>
</evidence>
<dbReference type="Gene3D" id="1.10.10.60">
    <property type="entry name" value="Homeodomain-like"/>
    <property type="match status" value="1"/>
</dbReference>
<dbReference type="Gene3D" id="3.30.60.90">
    <property type="match status" value="1"/>
</dbReference>
<evidence type="ECO:0000256" key="1">
    <source>
        <dbReference type="ARBA" id="ARBA00022723"/>
    </source>
</evidence>
<dbReference type="KEGG" id="tad:TRIADDRAFT_53135"/>
<evidence type="ECO:0000256" key="4">
    <source>
        <dbReference type="PROSITE-ProRule" id="PRU00228"/>
    </source>
</evidence>
<dbReference type="PROSITE" id="PS50135">
    <property type="entry name" value="ZF_ZZ_2"/>
    <property type="match status" value="1"/>
</dbReference>
<dbReference type="HOGENOM" id="CLU_034414_0_0_1"/>
<keyword evidence="2 4" id="KW-0863">Zinc-finger</keyword>
<dbReference type="PANTHER" id="PTHR22705">
    <property type="entry name" value="ZINC FINGER, ZZ DOMAIN CONTAINING 3"/>
    <property type="match status" value="1"/>
</dbReference>
<evidence type="ECO:0008006" key="11">
    <source>
        <dbReference type="Google" id="ProtNLM"/>
    </source>
</evidence>
<dbReference type="InParanoid" id="B3RNE3"/>
<feature type="region of interest" description="Disordered" evidence="5">
    <location>
        <begin position="26"/>
        <end position="45"/>
    </location>
</feature>
<dbReference type="STRING" id="10228.B3RNE3"/>
<dbReference type="CTD" id="6751056"/>
<feature type="domain" description="ZZ-type" evidence="7">
    <location>
        <begin position="478"/>
        <end position="537"/>
    </location>
</feature>
<dbReference type="FunCoup" id="B3RNE3">
    <property type="interactions" value="1291"/>
</dbReference>
<dbReference type="SUPFAM" id="SSF57850">
    <property type="entry name" value="RING/U-box"/>
    <property type="match status" value="1"/>
</dbReference>
<dbReference type="Proteomes" id="UP000009022">
    <property type="component" value="Unassembled WGS sequence"/>
</dbReference>
<evidence type="ECO:0000313" key="10">
    <source>
        <dbReference type="Proteomes" id="UP000009022"/>
    </source>
</evidence>
<accession>B3RNE3</accession>
<dbReference type="InterPro" id="IPR001005">
    <property type="entry name" value="SANT/Myb"/>
</dbReference>
<dbReference type="OMA" id="EGFACDS"/>
<dbReference type="eggNOG" id="ENOG502QS4F">
    <property type="taxonomic scope" value="Eukaryota"/>
</dbReference>
<dbReference type="GeneID" id="6751056"/>
<dbReference type="Pfam" id="PF00249">
    <property type="entry name" value="Myb_DNA-binding"/>
    <property type="match status" value="1"/>
</dbReference>
<dbReference type="SMART" id="SM00717">
    <property type="entry name" value="SANT"/>
    <property type="match status" value="1"/>
</dbReference>
<dbReference type="OrthoDB" id="20473at2759"/>
<evidence type="ECO:0000259" key="8">
    <source>
        <dbReference type="PROSITE" id="PS51294"/>
    </source>
</evidence>
<reference evidence="9 10" key="1">
    <citation type="journal article" date="2008" name="Nature">
        <title>The Trichoplax genome and the nature of placozoans.</title>
        <authorList>
            <person name="Srivastava M."/>
            <person name="Begovic E."/>
            <person name="Chapman J."/>
            <person name="Putnam N.H."/>
            <person name="Hellsten U."/>
            <person name="Kawashima T."/>
            <person name="Kuo A."/>
            <person name="Mitros T."/>
            <person name="Salamov A."/>
            <person name="Carpenter M.L."/>
            <person name="Signorovitch A.Y."/>
            <person name="Moreno M.A."/>
            <person name="Kamm K."/>
            <person name="Grimwood J."/>
            <person name="Schmutz J."/>
            <person name="Shapiro H."/>
            <person name="Grigoriev I.V."/>
            <person name="Buss L.W."/>
            <person name="Schierwater B."/>
            <person name="Dellaporta S.L."/>
            <person name="Rokhsar D.S."/>
        </authorList>
    </citation>
    <scope>NUCLEOTIDE SEQUENCE [LARGE SCALE GENOMIC DNA]</scope>
    <source>
        <strain evidence="9 10">Grell-BS-1999</strain>
    </source>
</reference>
<dbReference type="CDD" id="cd00167">
    <property type="entry name" value="SANT"/>
    <property type="match status" value="1"/>
</dbReference>
<dbReference type="GO" id="GO:0008270">
    <property type="term" value="F:zinc ion binding"/>
    <property type="evidence" value="ECO:0007669"/>
    <property type="project" value="UniProtKB-KW"/>
</dbReference>
<evidence type="ECO:0000256" key="2">
    <source>
        <dbReference type="ARBA" id="ARBA00022771"/>
    </source>
</evidence>
<dbReference type="PANTHER" id="PTHR22705:SF0">
    <property type="entry name" value="ZZ-TYPE ZINC FINGER-CONTAINING PROTEIN 3"/>
    <property type="match status" value="1"/>
</dbReference>
<dbReference type="GO" id="GO:0070461">
    <property type="term" value="C:SAGA-type complex"/>
    <property type="evidence" value="ECO:0007669"/>
    <property type="project" value="UniProtKB-ARBA"/>
</dbReference>
<dbReference type="RefSeq" id="XP_002109272.1">
    <property type="nucleotide sequence ID" value="XM_002109236.1"/>
</dbReference>
<dbReference type="PhylomeDB" id="B3RNE3"/>
<feature type="domain" description="HTH myb-type" evidence="8">
    <location>
        <begin position="326"/>
        <end position="378"/>
    </location>
</feature>
<dbReference type="InterPro" id="IPR009057">
    <property type="entry name" value="Homeodomain-like_sf"/>
</dbReference>
<keyword evidence="3" id="KW-0862">Zinc</keyword>
<gene>
    <name evidence="9" type="ORF">TRIADDRAFT_53135</name>
</gene>
<keyword evidence="10" id="KW-1185">Reference proteome</keyword>
<sequence length="573" mass="65258">MIAQRGDRFCPDKSIDHKLNKLGDTDSSMIANNSSHDNLPASTSGNSLADDIRVYNTKGQELELAYLESQDDDGSNDNDDGLIIDVGGAEDEKFHLDNENQTKSIQNYDHGSDVGIKRDYEQLLGNCNECSLSLLGACYDKMEEKDKHYDVDIEGRFFYESDHLALKNNEDYQLLLRTLAILESQRAQACQDICELIKIRKDALNDPVAFVKKLQMDKDLGMPRLQAVLQIPTIKWDEYTKALSTLSQSENDRLLKRHSARSTPLKDHNLQPLIDASQPELSSNAYKELSSSDSSLLPRYMYPIAGAIVRGRIYDETKPSSFNQLWSPEEQLRLEKLLEVFPSEEIESRRWEKIANALGNRTPKQVASRVQKYFIRLAKLGLPIPGRVPNMPFYKKGTKKLTDNPANYQPFCRPSVYMAENDKDISCSADSKRSLSTSETVSDDEEIDFTLKNSDEYKQLIRLKKIKKMQTTVRKVQHHGYQCDRCGMEPILGPRFHCKDCPADDSVDFCKDCVISPMEIRLHKLNHELQVFNRPFYVDDDYIGYTGGSGHVEQSTGYTTGYSYLDPNYIPND</sequence>
<dbReference type="InterPro" id="IPR000433">
    <property type="entry name" value="Znf_ZZ"/>
</dbReference>
<evidence type="ECO:0000256" key="3">
    <source>
        <dbReference type="ARBA" id="ARBA00022833"/>
    </source>
</evidence>
<dbReference type="SMART" id="SM00291">
    <property type="entry name" value="ZnF_ZZ"/>
    <property type="match status" value="1"/>
</dbReference>
<proteinExistence type="predicted"/>
<dbReference type="SUPFAM" id="SSF46689">
    <property type="entry name" value="Homeodomain-like"/>
    <property type="match status" value="1"/>
</dbReference>
<dbReference type="InterPro" id="IPR017930">
    <property type="entry name" value="Myb_dom"/>
</dbReference>
<dbReference type="Pfam" id="PF00569">
    <property type="entry name" value="ZZ"/>
    <property type="match status" value="1"/>
</dbReference>
<dbReference type="EMBL" id="DS985242">
    <property type="protein sequence ID" value="EDV27438.1"/>
    <property type="molecule type" value="Genomic_DNA"/>
</dbReference>